<keyword evidence="7" id="KW-0739">Sodium transport</keyword>
<dbReference type="GO" id="GO:0005886">
    <property type="term" value="C:plasma membrane"/>
    <property type="evidence" value="ECO:0007669"/>
    <property type="project" value="UniProtKB-SubCell"/>
</dbReference>
<evidence type="ECO:0000313" key="9">
    <source>
        <dbReference type="EMBL" id="MDN3619455.1"/>
    </source>
</evidence>
<dbReference type="PANTHER" id="PTHR35806:SF1">
    <property type="entry name" value="OXALOACETATE DECARBOXYLASE BETA CHAIN 2"/>
    <property type="match status" value="1"/>
</dbReference>
<feature type="transmembrane region" description="Helical" evidence="8">
    <location>
        <begin position="228"/>
        <end position="255"/>
    </location>
</feature>
<evidence type="ECO:0000256" key="3">
    <source>
        <dbReference type="ARBA" id="ARBA00022692"/>
    </source>
</evidence>
<evidence type="ECO:0000256" key="1">
    <source>
        <dbReference type="ARBA" id="ARBA00004651"/>
    </source>
</evidence>
<comment type="caution">
    <text evidence="9">The sequence shown here is derived from an EMBL/GenBank/DDBJ whole genome shotgun (WGS) entry which is preliminary data.</text>
</comment>
<evidence type="ECO:0000256" key="4">
    <source>
        <dbReference type="ARBA" id="ARBA00022967"/>
    </source>
</evidence>
<feature type="transmembrane region" description="Helical" evidence="8">
    <location>
        <begin position="163"/>
        <end position="186"/>
    </location>
</feature>
<proteinExistence type="predicted"/>
<name>A0AAJ1QWN5_9FLAO</name>
<dbReference type="GO" id="GO:0016829">
    <property type="term" value="F:lyase activity"/>
    <property type="evidence" value="ECO:0007669"/>
    <property type="project" value="InterPro"/>
</dbReference>
<feature type="transmembrane region" description="Helical" evidence="8">
    <location>
        <begin position="276"/>
        <end position="303"/>
    </location>
</feature>
<keyword evidence="2 7" id="KW-1003">Cell membrane</keyword>
<keyword evidence="5 8" id="KW-1133">Transmembrane helix</keyword>
<keyword evidence="3 8" id="KW-0812">Transmembrane</keyword>
<dbReference type="Proteomes" id="UP001228636">
    <property type="component" value="Unassembled WGS sequence"/>
</dbReference>
<keyword evidence="4" id="KW-1278">Translocase</keyword>
<evidence type="ECO:0000256" key="2">
    <source>
        <dbReference type="ARBA" id="ARBA00022475"/>
    </source>
</evidence>
<dbReference type="NCBIfam" id="TIGR01109">
    <property type="entry name" value="Na_pump_decarbB"/>
    <property type="match status" value="1"/>
</dbReference>
<dbReference type="InterPro" id="IPR005661">
    <property type="entry name" value="OadB_MmdB"/>
</dbReference>
<keyword evidence="7" id="KW-0915">Sodium</keyword>
<reference evidence="9 10" key="1">
    <citation type="journal article" date="2014" name="Int. J. Syst. Evol. Microbiol.">
        <title>Complete genome sequence of Corynebacterium casei LMG S-19264T (=DSM 44701T), isolated from a smear-ripened cheese.</title>
        <authorList>
            <consortium name="US DOE Joint Genome Institute (JGI-PGF)"/>
            <person name="Walter F."/>
            <person name="Albersmeier A."/>
            <person name="Kalinowski J."/>
            <person name="Ruckert C."/>
        </authorList>
    </citation>
    <scope>NUCLEOTIDE SEQUENCE [LARGE SCALE GENOMIC DNA]</scope>
    <source>
        <strain evidence="9 10">CECT 8670</strain>
    </source>
</reference>
<evidence type="ECO:0000256" key="8">
    <source>
        <dbReference type="SAM" id="Phobius"/>
    </source>
</evidence>
<evidence type="ECO:0000256" key="6">
    <source>
        <dbReference type="ARBA" id="ARBA00023136"/>
    </source>
</evidence>
<keyword evidence="7" id="KW-0813">Transport</keyword>
<sequence>MKKVILIFCVLSLLIFIRPVLGFSTNSNPDAVNSTTVTTTQVDIAPQHEGVFEGAFRGIKKFYGYTGFANATSGNLIMIIIGIIFIYLGIKFDYEPLLLIPIGAGVIIGNIPFVAGNQTGIYETGSVLNYLYFGVVKGIYPPLIFLGIGAMTDFSSLIANPKLMLLGAAAQIGVFATFMGALYLGFNLPEAGAIGIIGGADGPTAIFLSSKLANGVNVLADGTTVKNLIGPIAIAAYSYMALVPVIQPPLMRMLISKEDRKIKMKPPRAVTQKEKMIFPVVALILTTFISPSALPLLGMLFFGNLLKESGRTERLADTARTKLIDIVTILLGVTVGASTQADIFITKDSLLIFGLGAISFVIATCGGLLFAKFMNRFLKEGSKINPLIGAAGVSAVPDSARVVHTEGLKSDPSNYLLMHAMAPNVAGVIGSAIAAGIILSFLG</sequence>
<feature type="transmembrane region" description="Helical" evidence="8">
    <location>
        <begin position="97"/>
        <end position="115"/>
    </location>
</feature>
<dbReference type="AlphaFoldDB" id="A0AAJ1QWN5"/>
<feature type="transmembrane region" description="Helical" evidence="8">
    <location>
        <begin position="421"/>
        <end position="442"/>
    </location>
</feature>
<dbReference type="PIRSF" id="PIRSF015658">
    <property type="entry name" value="MmdB_OadB"/>
    <property type="match status" value="1"/>
</dbReference>
<keyword evidence="6 7" id="KW-0472">Membrane</keyword>
<organism evidence="9 10">
    <name type="scientific">Polaribacter sejongensis</name>
    <dbReference type="NCBI Taxonomy" id="985043"/>
    <lineage>
        <taxon>Bacteria</taxon>
        <taxon>Pseudomonadati</taxon>
        <taxon>Bacteroidota</taxon>
        <taxon>Flavobacteriia</taxon>
        <taxon>Flavobacteriales</taxon>
        <taxon>Flavobacteriaceae</taxon>
    </lineage>
</organism>
<evidence type="ECO:0000313" key="10">
    <source>
        <dbReference type="Proteomes" id="UP001228636"/>
    </source>
</evidence>
<protein>
    <submittedName>
        <fullName evidence="9">Sodium ion-translocating decarboxylase subunit beta</fullName>
    </submittedName>
</protein>
<feature type="transmembrane region" description="Helical" evidence="8">
    <location>
        <begin position="68"/>
        <end position="90"/>
    </location>
</feature>
<dbReference type="PANTHER" id="PTHR35806">
    <property type="entry name" value="OXALOACETATE DECARBOXYLASE BETA CHAIN 2"/>
    <property type="match status" value="1"/>
</dbReference>
<gene>
    <name evidence="9" type="ORF">QWY81_08335</name>
</gene>
<evidence type="ECO:0000256" key="7">
    <source>
        <dbReference type="PIRNR" id="PIRNR015658"/>
    </source>
</evidence>
<feature type="transmembrane region" description="Helical" evidence="8">
    <location>
        <begin position="127"/>
        <end position="151"/>
    </location>
</feature>
<dbReference type="Pfam" id="PF03977">
    <property type="entry name" value="OAD_beta"/>
    <property type="match status" value="1"/>
</dbReference>
<feature type="transmembrane region" description="Helical" evidence="8">
    <location>
        <begin position="323"/>
        <end position="343"/>
    </location>
</feature>
<feature type="transmembrane region" description="Helical" evidence="8">
    <location>
        <begin position="350"/>
        <end position="371"/>
    </location>
</feature>
<evidence type="ECO:0000256" key="5">
    <source>
        <dbReference type="ARBA" id="ARBA00022989"/>
    </source>
</evidence>
<comment type="subcellular location">
    <subcellularLocation>
        <location evidence="1">Cell membrane</location>
        <topology evidence="1">Multi-pass membrane protein</topology>
    </subcellularLocation>
</comment>
<dbReference type="RefSeq" id="WP_261973185.1">
    <property type="nucleotide sequence ID" value="NZ_CP103460.1"/>
</dbReference>
<accession>A0AAJ1QWN5</accession>
<dbReference type="GO" id="GO:0006814">
    <property type="term" value="P:sodium ion transport"/>
    <property type="evidence" value="ECO:0007669"/>
    <property type="project" value="UniProtKB-UniRule"/>
</dbReference>
<keyword evidence="7" id="KW-0406">Ion transport</keyword>
<dbReference type="EMBL" id="JAUFQH010000006">
    <property type="protein sequence ID" value="MDN3619455.1"/>
    <property type="molecule type" value="Genomic_DNA"/>
</dbReference>